<dbReference type="STRING" id="490629.SAMN05216266_10326"/>
<keyword evidence="3" id="KW-0597">Phosphoprotein</keyword>
<evidence type="ECO:0000256" key="9">
    <source>
        <dbReference type="SAM" id="Phobius"/>
    </source>
</evidence>
<name>A0A1I0X9B1_9PSEU</name>
<gene>
    <name evidence="12" type="ORF">SAMN05216266_10326</name>
</gene>
<evidence type="ECO:0000259" key="11">
    <source>
        <dbReference type="Pfam" id="PF07730"/>
    </source>
</evidence>
<feature type="domain" description="Signal transduction histidine kinase subgroup 3 dimerisation and phosphoacceptor" evidence="11">
    <location>
        <begin position="200"/>
        <end position="264"/>
    </location>
</feature>
<keyword evidence="9" id="KW-1133">Transmembrane helix</keyword>
<evidence type="ECO:0000256" key="4">
    <source>
        <dbReference type="ARBA" id="ARBA00022679"/>
    </source>
</evidence>
<evidence type="ECO:0000256" key="2">
    <source>
        <dbReference type="ARBA" id="ARBA00012438"/>
    </source>
</evidence>
<evidence type="ECO:0000256" key="6">
    <source>
        <dbReference type="ARBA" id="ARBA00022777"/>
    </source>
</evidence>
<dbReference type="SUPFAM" id="SSF55874">
    <property type="entry name" value="ATPase domain of HSP90 chaperone/DNA topoisomerase II/histidine kinase"/>
    <property type="match status" value="1"/>
</dbReference>
<dbReference type="InterPro" id="IPR036890">
    <property type="entry name" value="HATPase_C_sf"/>
</dbReference>
<dbReference type="Gene3D" id="1.20.5.1930">
    <property type="match status" value="1"/>
</dbReference>
<dbReference type="InterPro" id="IPR050482">
    <property type="entry name" value="Sensor_HK_TwoCompSys"/>
</dbReference>
<proteinExistence type="predicted"/>
<evidence type="ECO:0000256" key="5">
    <source>
        <dbReference type="ARBA" id="ARBA00022741"/>
    </source>
</evidence>
<dbReference type="PANTHER" id="PTHR24421">
    <property type="entry name" value="NITRATE/NITRITE SENSOR PROTEIN NARX-RELATED"/>
    <property type="match status" value="1"/>
</dbReference>
<keyword evidence="7" id="KW-0067">ATP-binding</keyword>
<keyword evidence="13" id="KW-1185">Reference proteome</keyword>
<sequence length="386" mass="41390">MTTAADPSTSRRVGLGTVGLLIGGALAFVEFGYVVLTAPLLLFPVTRARVHTGARTLAEVERWRIARYLDSEASRDYAGFRALQYVAVRSVVGGLGAGIFLLMLFGMIGGVIMLGQVLNGLPVGGGDPLGTDSDWYDPFAVLLFGTLLTFLAVQGLLGVASLDRRLAQHFLGPTSQELLRRRLSFVTRSRAEVVDAVNDERRRIERALHDGVQQRLVALGMVLGRARRSSDPDRTDELLRQAHEEAQQALLDLREVAWRVYPVALDSGGLHGALEALAERSGVPVDLTFTLPERLDTATETVAYFVVSEGVTNAIKHARASRIQIDVSRTGDLLVVRVRDDGAGGARPEGDGLSGLARRVSAADGTFTVDSPVGGPTTVRAELPCA</sequence>
<dbReference type="AlphaFoldDB" id="A0A1I0X9B1"/>
<evidence type="ECO:0000313" key="12">
    <source>
        <dbReference type="EMBL" id="SFA97521.1"/>
    </source>
</evidence>
<dbReference type="PANTHER" id="PTHR24421:SF10">
    <property type="entry name" value="NITRATE_NITRITE SENSOR PROTEIN NARQ"/>
    <property type="match status" value="1"/>
</dbReference>
<protein>
    <recommendedName>
        <fullName evidence="2">histidine kinase</fullName>
        <ecNumber evidence="2">2.7.13.3</ecNumber>
    </recommendedName>
</protein>
<organism evidence="12 13">
    <name type="scientific">Amycolatopsis marina</name>
    <dbReference type="NCBI Taxonomy" id="490629"/>
    <lineage>
        <taxon>Bacteria</taxon>
        <taxon>Bacillati</taxon>
        <taxon>Actinomycetota</taxon>
        <taxon>Actinomycetes</taxon>
        <taxon>Pseudonocardiales</taxon>
        <taxon>Pseudonocardiaceae</taxon>
        <taxon>Amycolatopsis</taxon>
    </lineage>
</organism>
<keyword evidence="4" id="KW-0808">Transferase</keyword>
<evidence type="ECO:0000256" key="7">
    <source>
        <dbReference type="ARBA" id="ARBA00022840"/>
    </source>
</evidence>
<evidence type="ECO:0000256" key="3">
    <source>
        <dbReference type="ARBA" id="ARBA00022553"/>
    </source>
</evidence>
<dbReference type="RefSeq" id="WP_091671052.1">
    <property type="nucleotide sequence ID" value="NZ_FOKG01000003.1"/>
</dbReference>
<dbReference type="EMBL" id="FOKG01000003">
    <property type="protein sequence ID" value="SFA97521.1"/>
    <property type="molecule type" value="Genomic_DNA"/>
</dbReference>
<feature type="transmembrane region" description="Helical" evidence="9">
    <location>
        <begin position="138"/>
        <end position="160"/>
    </location>
</feature>
<evidence type="ECO:0000256" key="8">
    <source>
        <dbReference type="ARBA" id="ARBA00023012"/>
    </source>
</evidence>
<accession>A0A1I0X9B1</accession>
<keyword evidence="9" id="KW-0812">Transmembrane</keyword>
<evidence type="ECO:0000256" key="1">
    <source>
        <dbReference type="ARBA" id="ARBA00000085"/>
    </source>
</evidence>
<dbReference type="Pfam" id="PF07730">
    <property type="entry name" value="HisKA_3"/>
    <property type="match status" value="1"/>
</dbReference>
<reference evidence="13" key="1">
    <citation type="submission" date="2016-10" db="EMBL/GenBank/DDBJ databases">
        <authorList>
            <person name="Varghese N."/>
            <person name="Submissions S."/>
        </authorList>
    </citation>
    <scope>NUCLEOTIDE SEQUENCE [LARGE SCALE GENOMIC DNA]</scope>
    <source>
        <strain evidence="13">CGMCC 4.3568</strain>
    </source>
</reference>
<dbReference type="GO" id="GO:0046983">
    <property type="term" value="F:protein dimerization activity"/>
    <property type="evidence" value="ECO:0007669"/>
    <property type="project" value="InterPro"/>
</dbReference>
<dbReference type="Gene3D" id="3.30.565.10">
    <property type="entry name" value="Histidine kinase-like ATPase, C-terminal domain"/>
    <property type="match status" value="1"/>
</dbReference>
<keyword evidence="8" id="KW-0902">Two-component regulatory system</keyword>
<dbReference type="Pfam" id="PF02518">
    <property type="entry name" value="HATPase_c"/>
    <property type="match status" value="1"/>
</dbReference>
<dbReference type="CDD" id="cd16917">
    <property type="entry name" value="HATPase_UhpB-NarQ-NarX-like"/>
    <property type="match status" value="1"/>
</dbReference>
<feature type="domain" description="Histidine kinase/HSP90-like ATPase" evidence="10">
    <location>
        <begin position="304"/>
        <end position="384"/>
    </location>
</feature>
<dbReference type="EC" id="2.7.13.3" evidence="2"/>
<evidence type="ECO:0000259" key="10">
    <source>
        <dbReference type="Pfam" id="PF02518"/>
    </source>
</evidence>
<keyword evidence="6 12" id="KW-0418">Kinase</keyword>
<evidence type="ECO:0000313" key="13">
    <source>
        <dbReference type="Proteomes" id="UP000243799"/>
    </source>
</evidence>
<feature type="transmembrane region" description="Helical" evidence="9">
    <location>
        <begin position="91"/>
        <end position="118"/>
    </location>
</feature>
<dbReference type="GO" id="GO:0005524">
    <property type="term" value="F:ATP binding"/>
    <property type="evidence" value="ECO:0007669"/>
    <property type="project" value="UniProtKB-KW"/>
</dbReference>
<feature type="transmembrane region" description="Helical" evidence="9">
    <location>
        <begin position="20"/>
        <end position="43"/>
    </location>
</feature>
<comment type="catalytic activity">
    <reaction evidence="1">
        <text>ATP + protein L-histidine = ADP + protein N-phospho-L-histidine.</text>
        <dbReference type="EC" id="2.7.13.3"/>
    </reaction>
</comment>
<dbReference type="GO" id="GO:0016020">
    <property type="term" value="C:membrane"/>
    <property type="evidence" value="ECO:0007669"/>
    <property type="project" value="InterPro"/>
</dbReference>
<dbReference type="InterPro" id="IPR011712">
    <property type="entry name" value="Sig_transdc_His_kin_sub3_dim/P"/>
</dbReference>
<dbReference type="OrthoDB" id="5242012at2"/>
<dbReference type="GO" id="GO:0000155">
    <property type="term" value="F:phosphorelay sensor kinase activity"/>
    <property type="evidence" value="ECO:0007669"/>
    <property type="project" value="InterPro"/>
</dbReference>
<dbReference type="InterPro" id="IPR003594">
    <property type="entry name" value="HATPase_dom"/>
</dbReference>
<keyword evidence="5" id="KW-0547">Nucleotide-binding</keyword>
<dbReference type="Proteomes" id="UP000243799">
    <property type="component" value="Unassembled WGS sequence"/>
</dbReference>
<keyword evidence="9" id="KW-0472">Membrane</keyword>